<dbReference type="InterPro" id="IPR013830">
    <property type="entry name" value="SGNH_hydro"/>
</dbReference>
<dbReference type="HOGENOM" id="CLU_029872_1_0_0"/>
<dbReference type="CDD" id="cd01830">
    <property type="entry name" value="XynE_like"/>
    <property type="match status" value="1"/>
</dbReference>
<proteinExistence type="predicted"/>
<dbReference type="Pfam" id="PF13472">
    <property type="entry name" value="Lipase_GDSL_2"/>
    <property type="match status" value="1"/>
</dbReference>
<dbReference type="PANTHER" id="PTHR43784">
    <property type="entry name" value="GDSL-LIKE LIPASE/ACYLHYDROLASE, PUTATIVE (AFU_ORTHOLOGUE AFUA_2G00820)-RELATED"/>
    <property type="match status" value="1"/>
</dbReference>
<sequence>MLRPAGAAIVTVILWLAGSTLSSSAEPKANGHWVSVWGASQYAPFKFIPAAAEAPIAGTLRMVVRPSIGGERLRIRLSNTYGASALYIGAVHVALTDTGSKIVPGTDRVVTFGGSSEIRIPAASPAISDSIDLPVKALSEVSISLYLPSSVDISTWHRGPQHDSYLAGPGNMTSSLELPKAEIKPAWFFLSALEMWEPMTTTTTVAFGDSITEGSNNLPAQYADYPDQLARRLVEANGGRATALINEGIGGNRILHDDAGASALSRFDQDVLSNPGIANLIVLEGINDIGFPRVRMAELKIPNANLRENIFASQKVSADEIVQGLQQIAVRAHDHGIRVFCGTLMPFEGTNSYDVEGEAIRVKVNSWIRASKVFEGVLDFDVLVRDPDRPTKLRLAFDSGDHIHPNPAGYKAMADLINLSELAAAKH</sequence>
<evidence type="ECO:0000313" key="3">
    <source>
        <dbReference type="Proteomes" id="UP000006844"/>
    </source>
</evidence>
<dbReference type="KEGG" id="tsa:AciPR4_2304"/>
<dbReference type="OrthoDB" id="1828825at2"/>
<feature type="domain" description="SGNH hydrolase-type esterase" evidence="1">
    <location>
        <begin position="206"/>
        <end position="412"/>
    </location>
</feature>
<dbReference type="eggNOG" id="COG2755">
    <property type="taxonomic scope" value="Bacteria"/>
</dbReference>
<dbReference type="PANTHER" id="PTHR43784:SF2">
    <property type="entry name" value="GDSL-LIKE LIPASE_ACYLHYDROLASE, PUTATIVE (AFU_ORTHOLOGUE AFUA_2G00820)-RELATED"/>
    <property type="match status" value="1"/>
</dbReference>
<dbReference type="Proteomes" id="UP000006844">
    <property type="component" value="Chromosome"/>
</dbReference>
<dbReference type="SUPFAM" id="SSF52266">
    <property type="entry name" value="SGNH hydrolase"/>
    <property type="match status" value="1"/>
</dbReference>
<dbReference type="STRING" id="401053.AciPR4_2304"/>
<dbReference type="InterPro" id="IPR036514">
    <property type="entry name" value="SGNH_hydro_sf"/>
</dbReference>
<evidence type="ECO:0000313" key="2">
    <source>
        <dbReference type="EMBL" id="ADV83098.1"/>
    </source>
</evidence>
<reference evidence="2 3" key="1">
    <citation type="journal article" date="2012" name="Stand. Genomic Sci.">
        <title>Complete genome sequence of Terriglobus saanensis type strain SP1PR4(T), an Acidobacteria from tundra soil.</title>
        <authorList>
            <person name="Rawat S.R."/>
            <person name="Mannisto M.K."/>
            <person name="Starovoytov V."/>
            <person name="Goodwin L."/>
            <person name="Nolan M."/>
            <person name="Hauser L."/>
            <person name="Land M."/>
            <person name="Davenport K.W."/>
            <person name="Woyke T."/>
            <person name="Haggblom M.M."/>
        </authorList>
    </citation>
    <scope>NUCLEOTIDE SEQUENCE</scope>
    <source>
        <strain evidence="3">ATCC BAA-1853 / DSM 23119 / SP1PR4</strain>
    </source>
</reference>
<evidence type="ECO:0000259" key="1">
    <source>
        <dbReference type="Pfam" id="PF13472"/>
    </source>
</evidence>
<dbReference type="Gene3D" id="3.40.50.1110">
    <property type="entry name" value="SGNH hydrolase"/>
    <property type="match status" value="1"/>
</dbReference>
<protein>
    <submittedName>
        <fullName evidence="2">Lipolytic protein G-D-S-L family</fullName>
    </submittedName>
</protein>
<dbReference type="EMBL" id="CP002467">
    <property type="protein sequence ID" value="ADV83098.1"/>
    <property type="molecule type" value="Genomic_DNA"/>
</dbReference>
<dbReference type="AlphaFoldDB" id="E8UXT2"/>
<dbReference type="GO" id="GO:0016788">
    <property type="term" value="F:hydrolase activity, acting on ester bonds"/>
    <property type="evidence" value="ECO:0007669"/>
    <property type="project" value="UniProtKB-ARBA"/>
</dbReference>
<dbReference type="RefSeq" id="WP_013568831.1">
    <property type="nucleotide sequence ID" value="NC_014963.1"/>
</dbReference>
<gene>
    <name evidence="2" type="ordered locus">AciPR4_2304</name>
</gene>
<name>E8UXT2_TERSS</name>
<dbReference type="InterPro" id="IPR053140">
    <property type="entry name" value="GDSL_Rv0518-like"/>
</dbReference>
<organism evidence="2 3">
    <name type="scientific">Terriglobus saanensis (strain ATCC BAA-1853 / DSM 23119 / SP1PR4)</name>
    <dbReference type="NCBI Taxonomy" id="401053"/>
    <lineage>
        <taxon>Bacteria</taxon>
        <taxon>Pseudomonadati</taxon>
        <taxon>Acidobacteriota</taxon>
        <taxon>Terriglobia</taxon>
        <taxon>Terriglobales</taxon>
        <taxon>Acidobacteriaceae</taxon>
        <taxon>Terriglobus</taxon>
    </lineage>
</organism>
<keyword evidence="3" id="KW-1185">Reference proteome</keyword>
<accession>E8UXT2</accession>